<feature type="transmembrane region" description="Helical" evidence="9">
    <location>
        <begin position="519"/>
        <end position="541"/>
    </location>
</feature>
<feature type="transmembrane region" description="Helical" evidence="9">
    <location>
        <begin position="64"/>
        <end position="84"/>
    </location>
</feature>
<dbReference type="PANTHER" id="PTHR23294">
    <property type="entry name" value="ET TRANSLATION PRODUCT-RELATED"/>
    <property type="match status" value="1"/>
</dbReference>
<sequence>MATNYNHDKDFSPQASHHEQDHSYSLNQFSSSSSKNSLLSRFRSLPIIVSLQNFFGPKFINKGFFNVVNLGASFFLLFAAFGTTQSFITTLRKSEGFVSLSILYFVFAFSNLVAPSFTQLFTPKWTCILGALCYCLFVFAAGFDSSVLLYCASVVNGFGAALLWTGQGTLLTQSANVAQVKIKEFQNKSGSTATVTHENAGQEKEVQPTSTSSGASVEVMGFFSGVFFALFQLNSIFGNILAGSLFSAGLTNFQLFFVLTIIALVGSFSLIALLPIKKSEYEKKLSQSGDEEDLQQDNIHIDTRSFTERISNKIKNYFTQELAKQAKDFISLLKQAFLVLFSKKMLVFSIISFYSGFSNSYFTGSLPPIIGRDMLGWVMILFGLSQVSGALISGKMLDYIGRRISMLSAMFIHCVAVSLSTQFVYWGNSFSNEIASNQGEQTYALQKPAALYLLFFVNMALFGLADSFLTNSIYGILGSPNYYKKKNTAEAFAAFKMTQSLSSAIGFFCGIYLKVVTIQIILGLSFVAWLIAFFVMDNMIAPVDTVKKHQKTNKKPVVTSGSPLLQPNNNSQIFV</sequence>
<dbReference type="InterPro" id="IPR051617">
    <property type="entry name" value="UNC-93-like_regulator"/>
</dbReference>
<keyword evidence="5" id="KW-0325">Glycoprotein</keyword>
<dbReference type="AlphaFoldDB" id="A0A6A5BVZ7"/>
<feature type="transmembrane region" description="Helical" evidence="9">
    <location>
        <begin position="253"/>
        <end position="276"/>
    </location>
</feature>
<feature type="transmembrane region" description="Helical" evidence="9">
    <location>
        <begin position="219"/>
        <end position="241"/>
    </location>
</feature>
<dbReference type="VEuPathDB" id="AmoebaDB:NfTy_042880"/>
<keyword evidence="3 9" id="KW-1133">Transmembrane helix</keyword>
<dbReference type="VEuPathDB" id="AmoebaDB:NF0103770"/>
<feature type="transmembrane region" description="Helical" evidence="9">
    <location>
        <begin position="449"/>
        <end position="470"/>
    </location>
</feature>
<dbReference type="VEuPathDB" id="AmoebaDB:FDP41_002274"/>
<feature type="transmembrane region" description="Helical" evidence="9">
    <location>
        <begin position="336"/>
        <end position="354"/>
    </location>
</feature>
<dbReference type="PROSITE" id="PS00216">
    <property type="entry name" value="SUGAR_TRANSPORT_1"/>
    <property type="match status" value="1"/>
</dbReference>
<keyword evidence="11" id="KW-1185">Reference proteome</keyword>
<evidence type="ECO:0000256" key="1">
    <source>
        <dbReference type="ARBA" id="ARBA00004141"/>
    </source>
</evidence>
<dbReference type="Gene3D" id="1.20.1250.20">
    <property type="entry name" value="MFS general substrate transporter like domains"/>
    <property type="match status" value="2"/>
</dbReference>
<evidence type="ECO:0000256" key="7">
    <source>
        <dbReference type="ARBA" id="ARBA00041910"/>
    </source>
</evidence>
<dbReference type="PANTHER" id="PTHR23294:SF0">
    <property type="entry name" value="UNC93-LIKE PROTEIN MFSD11"/>
    <property type="match status" value="1"/>
</dbReference>
<feature type="transmembrane region" description="Helical" evidence="9">
    <location>
        <begin position="96"/>
        <end position="113"/>
    </location>
</feature>
<protein>
    <recommendedName>
        <fullName evidence="6">UNC93-like protein MFSD11</fullName>
    </recommendedName>
    <alternativeName>
        <fullName evidence="7">Major facilitator superfamily domain-containing protein 11</fullName>
    </alternativeName>
</protein>
<dbReference type="OMA" id="KTRRHAG"/>
<dbReference type="Proteomes" id="UP000444721">
    <property type="component" value="Unassembled WGS sequence"/>
</dbReference>
<dbReference type="InterPro" id="IPR005829">
    <property type="entry name" value="Sugar_transporter_CS"/>
</dbReference>
<feature type="transmembrane region" description="Helical" evidence="9">
    <location>
        <begin position="404"/>
        <end position="426"/>
    </location>
</feature>
<organism evidence="10 11">
    <name type="scientific">Naegleria fowleri</name>
    <name type="common">Brain eating amoeba</name>
    <dbReference type="NCBI Taxonomy" id="5763"/>
    <lineage>
        <taxon>Eukaryota</taxon>
        <taxon>Discoba</taxon>
        <taxon>Heterolobosea</taxon>
        <taxon>Tetramitia</taxon>
        <taxon>Eutetramitia</taxon>
        <taxon>Vahlkampfiidae</taxon>
        <taxon>Naegleria</taxon>
    </lineage>
</organism>
<feature type="region of interest" description="Disordered" evidence="8">
    <location>
        <begin position="552"/>
        <end position="575"/>
    </location>
</feature>
<feature type="transmembrane region" description="Helical" evidence="9">
    <location>
        <begin position="374"/>
        <end position="392"/>
    </location>
</feature>
<dbReference type="EMBL" id="VFQX01000029">
    <property type="protein sequence ID" value="KAF0978454.1"/>
    <property type="molecule type" value="Genomic_DNA"/>
</dbReference>
<dbReference type="Pfam" id="PF05978">
    <property type="entry name" value="UNC-93"/>
    <property type="match status" value="2"/>
</dbReference>
<dbReference type="SUPFAM" id="SSF103473">
    <property type="entry name" value="MFS general substrate transporter"/>
    <property type="match status" value="2"/>
</dbReference>
<keyword evidence="4 9" id="KW-0472">Membrane</keyword>
<feature type="transmembrane region" description="Helical" evidence="9">
    <location>
        <begin position="125"/>
        <end position="141"/>
    </location>
</feature>
<dbReference type="InterPro" id="IPR036259">
    <property type="entry name" value="MFS_trans_sf"/>
</dbReference>
<name>A0A6A5BVZ7_NAEFO</name>
<evidence type="ECO:0000313" key="10">
    <source>
        <dbReference type="EMBL" id="KAF0978454.1"/>
    </source>
</evidence>
<evidence type="ECO:0000256" key="3">
    <source>
        <dbReference type="ARBA" id="ARBA00022989"/>
    </source>
</evidence>
<dbReference type="GO" id="GO:0022857">
    <property type="term" value="F:transmembrane transporter activity"/>
    <property type="evidence" value="ECO:0007669"/>
    <property type="project" value="InterPro"/>
</dbReference>
<evidence type="ECO:0000256" key="9">
    <source>
        <dbReference type="SAM" id="Phobius"/>
    </source>
</evidence>
<evidence type="ECO:0000256" key="5">
    <source>
        <dbReference type="ARBA" id="ARBA00023180"/>
    </source>
</evidence>
<dbReference type="GeneID" id="68109492"/>
<evidence type="ECO:0000256" key="4">
    <source>
        <dbReference type="ARBA" id="ARBA00023136"/>
    </source>
</evidence>
<dbReference type="GO" id="GO:0016020">
    <property type="term" value="C:membrane"/>
    <property type="evidence" value="ECO:0007669"/>
    <property type="project" value="UniProtKB-SubCell"/>
</dbReference>
<proteinExistence type="predicted"/>
<dbReference type="InterPro" id="IPR010291">
    <property type="entry name" value="Ion_channel_UNC-93"/>
</dbReference>
<evidence type="ECO:0000313" key="11">
    <source>
        <dbReference type="Proteomes" id="UP000444721"/>
    </source>
</evidence>
<comment type="caution">
    <text evidence="10">The sequence shown here is derived from an EMBL/GenBank/DDBJ whole genome shotgun (WGS) entry which is preliminary data.</text>
</comment>
<feature type="compositionally biased region" description="Polar residues" evidence="8">
    <location>
        <begin position="559"/>
        <end position="575"/>
    </location>
</feature>
<evidence type="ECO:0000256" key="8">
    <source>
        <dbReference type="SAM" id="MobiDB-lite"/>
    </source>
</evidence>
<reference evidence="10 11" key="1">
    <citation type="journal article" date="2019" name="Sci. Rep.">
        <title>Nanopore sequencing improves the draft genome of the human pathogenic amoeba Naegleria fowleri.</title>
        <authorList>
            <person name="Liechti N."/>
            <person name="Schurch N."/>
            <person name="Bruggmann R."/>
            <person name="Wittwer M."/>
        </authorList>
    </citation>
    <scope>NUCLEOTIDE SEQUENCE [LARGE SCALE GENOMIC DNA]</scope>
    <source>
        <strain evidence="10 11">ATCC 30894</strain>
    </source>
</reference>
<gene>
    <name evidence="10" type="ORF">FDP41_002274</name>
</gene>
<keyword evidence="2 9" id="KW-0812">Transmembrane</keyword>
<dbReference type="OrthoDB" id="196103at2759"/>
<evidence type="ECO:0000256" key="2">
    <source>
        <dbReference type="ARBA" id="ARBA00022692"/>
    </source>
</evidence>
<evidence type="ECO:0000256" key="6">
    <source>
        <dbReference type="ARBA" id="ARBA00040302"/>
    </source>
</evidence>
<dbReference type="RefSeq" id="XP_044563167.1">
    <property type="nucleotide sequence ID" value="XM_044705450.1"/>
</dbReference>
<accession>A0A6A5BVZ7</accession>
<comment type="subcellular location">
    <subcellularLocation>
        <location evidence="1">Membrane</location>
        <topology evidence="1">Multi-pass membrane protein</topology>
    </subcellularLocation>
</comment>